<dbReference type="RefSeq" id="WP_214156542.1">
    <property type="nucleotide sequence ID" value="NZ_JAHBAY010000005.1"/>
</dbReference>
<evidence type="ECO:0000313" key="1">
    <source>
        <dbReference type="EMBL" id="MBT0770254.1"/>
    </source>
</evidence>
<sequence length="374" mass="42480">MSMQRGVSLYSYQQSQFLKELDLHDQVREVGQNLGGATGLELVDEMSLRYPDPGPEFRGQWFGWMEQYGTTPVALDVQMDVLQFRDHVMTYDECAERLRHDLRLAKSLGFRNVRTLSVVPTEIMEMALPLAEELDLRLGKEVHQPMRLEGQQVGEILEVIERTGTQHLGIVPDLGIFQFRLSEVQLAWFRRRGAQLSACDASVDLALMLRAGQAPFSRSELAAHTAGNLRSDFGRFLRSAEGDPALIEIFRGVRDFADQRVENPQEIDYTVVAEALMFSDTSPDTLRQLAPHVTHVHGKFNYMSEIPGEPGQFQDIAIDYEAAVTALKDGGFDGFVNSEYEGQRYNQDRGREQLMSEVEQVRRHQEMLRRLIGA</sequence>
<evidence type="ECO:0008006" key="3">
    <source>
        <dbReference type="Google" id="ProtNLM"/>
    </source>
</evidence>
<comment type="caution">
    <text evidence="1">The sequence shown here is derived from an EMBL/GenBank/DDBJ whole genome shotgun (WGS) entry which is preliminary data.</text>
</comment>
<accession>A0ABS5TGN6</accession>
<dbReference type="InterPro" id="IPR036237">
    <property type="entry name" value="Xyl_isomerase-like_sf"/>
</dbReference>
<protein>
    <recommendedName>
        <fullName evidence="3">Xylose isomerase</fullName>
    </recommendedName>
</protein>
<organism evidence="1 2">
    <name type="scientific">Kineosporia corallincola</name>
    <dbReference type="NCBI Taxonomy" id="2835133"/>
    <lineage>
        <taxon>Bacteria</taxon>
        <taxon>Bacillati</taxon>
        <taxon>Actinomycetota</taxon>
        <taxon>Actinomycetes</taxon>
        <taxon>Kineosporiales</taxon>
        <taxon>Kineosporiaceae</taxon>
        <taxon>Kineosporia</taxon>
    </lineage>
</organism>
<dbReference type="Proteomes" id="UP001197247">
    <property type="component" value="Unassembled WGS sequence"/>
</dbReference>
<name>A0ABS5TGN6_9ACTN</name>
<reference evidence="1 2" key="1">
    <citation type="submission" date="2021-05" db="EMBL/GenBank/DDBJ databases">
        <title>Kineosporia and Streptomyces sp. nov. two new marine actinobacteria isolated from Coral.</title>
        <authorList>
            <person name="Buangrab K."/>
            <person name="Sutthacheep M."/>
            <person name="Yeemin T."/>
            <person name="Harunari E."/>
            <person name="Igarashi Y."/>
            <person name="Kanchanasin P."/>
            <person name="Tanasupawat S."/>
            <person name="Phongsopitanun W."/>
        </authorList>
    </citation>
    <scope>NUCLEOTIDE SEQUENCE [LARGE SCALE GENOMIC DNA]</scope>
    <source>
        <strain evidence="1 2">J2-2</strain>
    </source>
</reference>
<dbReference type="Gene3D" id="3.20.20.150">
    <property type="entry name" value="Divalent-metal-dependent TIM barrel enzymes"/>
    <property type="match status" value="1"/>
</dbReference>
<dbReference type="EMBL" id="JAHBAY010000005">
    <property type="protein sequence ID" value="MBT0770254.1"/>
    <property type="molecule type" value="Genomic_DNA"/>
</dbReference>
<evidence type="ECO:0000313" key="2">
    <source>
        <dbReference type="Proteomes" id="UP001197247"/>
    </source>
</evidence>
<gene>
    <name evidence="1" type="ORF">KIH74_15035</name>
</gene>
<dbReference type="SUPFAM" id="SSF51658">
    <property type="entry name" value="Xylose isomerase-like"/>
    <property type="match status" value="1"/>
</dbReference>
<keyword evidence="2" id="KW-1185">Reference proteome</keyword>
<proteinExistence type="predicted"/>